<name>A0A6A6UTU8_9PLEO</name>
<evidence type="ECO:0000313" key="3">
    <source>
        <dbReference type="EMBL" id="KAF2741688.1"/>
    </source>
</evidence>
<feature type="non-terminal residue" evidence="3">
    <location>
        <position position="442"/>
    </location>
</feature>
<feature type="domain" description="Nephrocystin 3-like N-terminal" evidence="2">
    <location>
        <begin position="36"/>
        <end position="201"/>
    </location>
</feature>
<keyword evidence="4" id="KW-1185">Reference proteome</keyword>
<evidence type="ECO:0000259" key="2">
    <source>
        <dbReference type="Pfam" id="PF24883"/>
    </source>
</evidence>
<evidence type="ECO:0000313" key="4">
    <source>
        <dbReference type="Proteomes" id="UP000799440"/>
    </source>
</evidence>
<dbReference type="SUPFAM" id="SSF52540">
    <property type="entry name" value="P-loop containing nucleoside triphosphate hydrolases"/>
    <property type="match status" value="1"/>
</dbReference>
<dbReference type="PANTHER" id="PTHR10039">
    <property type="entry name" value="AMELOGENIN"/>
    <property type="match status" value="1"/>
</dbReference>
<accession>A0A6A6UTU8</accession>
<protein>
    <recommendedName>
        <fullName evidence="2">Nephrocystin 3-like N-terminal domain-containing protein</fullName>
    </recommendedName>
</protein>
<dbReference type="Gene3D" id="3.40.50.300">
    <property type="entry name" value="P-loop containing nucleotide triphosphate hydrolases"/>
    <property type="match status" value="1"/>
</dbReference>
<dbReference type="EMBL" id="MU006631">
    <property type="protein sequence ID" value="KAF2741688.1"/>
    <property type="molecule type" value="Genomic_DNA"/>
</dbReference>
<sequence>MYHYEDPFGSASHALHPALSDHYKCPPDVYYPLVQPFLDHETYVKWALGYRPWQLHCYGDPGCGKTTFAAKAVEDLRKRYSGTDVRLASVFLRQPVTHEHATFVEDFLALVYAQLSSTAQSPSTDSTSLYDDYRTACRKGFAYLERLERIRAALHNLLSSTKHSFLVLDGYDFLDAASRMLLDHELKDSHVRNLSLLITRRLPAYQPERALPGCDGCGKEDFDVYWQCEDCLDLPRKDRFSVCYDCKEKGELCPKDGHSTSRLREPYTRVDMNISKPCWPIRNYDDETTGTLMETFIAREIGREYGLVEDQGTSDVDPLQAVSLDLVRPISENSWGNINIAKLRLDEAYTSGSLVHTDKVNDRLPRSLINFFDFEIERIASQSPTLRELALLCIAAVTVLEGEATVDVLEQLTHTERAKSQALASHPVRSIEDILYAANGLL</sequence>
<keyword evidence="1" id="KW-0677">Repeat</keyword>
<evidence type="ECO:0000256" key="1">
    <source>
        <dbReference type="ARBA" id="ARBA00022737"/>
    </source>
</evidence>
<dbReference type="InterPro" id="IPR056884">
    <property type="entry name" value="NPHP3-like_N"/>
</dbReference>
<dbReference type="AlphaFoldDB" id="A0A6A6UTU8"/>
<proteinExistence type="predicted"/>
<dbReference type="InterPro" id="IPR027417">
    <property type="entry name" value="P-loop_NTPase"/>
</dbReference>
<reference evidence="3" key="1">
    <citation type="journal article" date="2020" name="Stud. Mycol.">
        <title>101 Dothideomycetes genomes: a test case for predicting lifestyles and emergence of pathogens.</title>
        <authorList>
            <person name="Haridas S."/>
            <person name="Albert R."/>
            <person name="Binder M."/>
            <person name="Bloem J."/>
            <person name="Labutti K."/>
            <person name="Salamov A."/>
            <person name="Andreopoulos B."/>
            <person name="Baker S."/>
            <person name="Barry K."/>
            <person name="Bills G."/>
            <person name="Bluhm B."/>
            <person name="Cannon C."/>
            <person name="Castanera R."/>
            <person name="Culley D."/>
            <person name="Daum C."/>
            <person name="Ezra D."/>
            <person name="Gonzalez J."/>
            <person name="Henrissat B."/>
            <person name="Kuo A."/>
            <person name="Liang C."/>
            <person name="Lipzen A."/>
            <person name="Lutzoni F."/>
            <person name="Magnuson J."/>
            <person name="Mondo S."/>
            <person name="Nolan M."/>
            <person name="Ohm R."/>
            <person name="Pangilinan J."/>
            <person name="Park H.-J."/>
            <person name="Ramirez L."/>
            <person name="Alfaro M."/>
            <person name="Sun H."/>
            <person name="Tritt A."/>
            <person name="Yoshinaga Y."/>
            <person name="Zwiers L.-H."/>
            <person name="Turgeon B."/>
            <person name="Goodwin S."/>
            <person name="Spatafora J."/>
            <person name="Crous P."/>
            <person name="Grigoriev I."/>
        </authorList>
    </citation>
    <scope>NUCLEOTIDE SEQUENCE</scope>
    <source>
        <strain evidence="3">CBS 119925</strain>
    </source>
</reference>
<organism evidence="3 4">
    <name type="scientific">Sporormia fimetaria CBS 119925</name>
    <dbReference type="NCBI Taxonomy" id="1340428"/>
    <lineage>
        <taxon>Eukaryota</taxon>
        <taxon>Fungi</taxon>
        <taxon>Dikarya</taxon>
        <taxon>Ascomycota</taxon>
        <taxon>Pezizomycotina</taxon>
        <taxon>Dothideomycetes</taxon>
        <taxon>Pleosporomycetidae</taxon>
        <taxon>Pleosporales</taxon>
        <taxon>Sporormiaceae</taxon>
        <taxon>Sporormia</taxon>
    </lineage>
</organism>
<dbReference type="OrthoDB" id="3885310at2759"/>
<gene>
    <name evidence="3" type="ORF">M011DRAFT_414028</name>
</gene>
<dbReference type="Pfam" id="PF24883">
    <property type="entry name" value="NPHP3_N"/>
    <property type="match status" value="1"/>
</dbReference>
<dbReference type="Proteomes" id="UP000799440">
    <property type="component" value="Unassembled WGS sequence"/>
</dbReference>